<dbReference type="EMBL" id="CP007536">
    <property type="protein sequence ID" value="AIC16417.1"/>
    <property type="molecule type" value="Genomic_DNA"/>
</dbReference>
<keyword evidence="2" id="KW-0812">Transmembrane</keyword>
<sequence>MRRIGLMLLLSSLITLGGAFAYPSSYAQSSMDGDGSSNIVEPQEFTVGVYLLNVGKIDLQTGSYDLDFYFWLTTSNSTLDFTKQKPTFDFMNSMNAKIEPSRVEPNYYEVRVKGTFLKNMDFRNYPFDTQQVTVEVEGFETVDKLVFVPDTAASGYDSLINVPGWNLGETEQSVIVHQYPDQSYSRYIFSFDIQRAALSAFLKTIFPVVIITTIAMLAFWMSPTNFPPRIGLAASTLLAAVAAHLAAASQLPPIGYLTLMDKVMIVAYALFLNNLVSMVLQMRLVDHKKEEQAAKVNARMRKLMPVIIGVILTVLVPFDLRVV</sequence>
<keyword evidence="5" id="KW-1185">Reference proteome</keyword>
<gene>
    <name evidence="4" type="ORF">NVIE_021530</name>
</gene>
<dbReference type="SUPFAM" id="SSF90112">
    <property type="entry name" value="Neurotransmitter-gated ion-channel transmembrane pore"/>
    <property type="match status" value="1"/>
</dbReference>
<feature type="transmembrane region" description="Helical" evidence="2">
    <location>
        <begin position="200"/>
        <end position="220"/>
    </location>
</feature>
<dbReference type="InterPro" id="IPR038050">
    <property type="entry name" value="Neuro_actylchol_rec"/>
</dbReference>
<dbReference type="Pfam" id="PF02932">
    <property type="entry name" value="Neur_chan_memb"/>
    <property type="match status" value="1"/>
</dbReference>
<dbReference type="GO" id="GO:0016020">
    <property type="term" value="C:membrane"/>
    <property type="evidence" value="ECO:0007669"/>
    <property type="project" value="UniProtKB-SubCell"/>
</dbReference>
<dbReference type="KEGG" id="nvn:NVIE_021530"/>
<evidence type="ECO:0000256" key="2">
    <source>
        <dbReference type="SAM" id="Phobius"/>
    </source>
</evidence>
<dbReference type="GO" id="GO:0004888">
    <property type="term" value="F:transmembrane signaling receptor activity"/>
    <property type="evidence" value="ECO:0007669"/>
    <property type="project" value="InterPro"/>
</dbReference>
<proteinExistence type="predicted"/>
<dbReference type="InterPro" id="IPR006201">
    <property type="entry name" value="Neur_channel"/>
</dbReference>
<feature type="transmembrane region" description="Helical" evidence="2">
    <location>
        <begin position="232"/>
        <end position="251"/>
    </location>
</feature>
<evidence type="ECO:0000313" key="5">
    <source>
        <dbReference type="Proteomes" id="UP000027093"/>
    </source>
</evidence>
<dbReference type="InterPro" id="IPR036719">
    <property type="entry name" value="Neuro-gated_channel_TM_sf"/>
</dbReference>
<reference evidence="4 5" key="1">
    <citation type="journal article" date="2014" name="Int. J. Syst. Evol. Microbiol.">
        <title>Nitrososphaera viennensis gen. nov., sp. nov., an aerobic and mesophilic, ammonia-oxidizing archaeon from soil and a member of the archaeal phylum Thaumarchaeota.</title>
        <authorList>
            <person name="Stieglmeier M."/>
            <person name="Klingl A."/>
            <person name="Alves R.J."/>
            <person name="Rittmann S.K."/>
            <person name="Melcher M."/>
            <person name="Leisch N."/>
            <person name="Schleper C."/>
        </authorList>
    </citation>
    <scope>NUCLEOTIDE SEQUENCE [LARGE SCALE GENOMIC DNA]</scope>
    <source>
        <strain evidence="4">EN76</strain>
    </source>
</reference>
<feature type="transmembrane region" description="Helical" evidence="2">
    <location>
        <begin position="303"/>
        <end position="320"/>
    </location>
</feature>
<evidence type="ECO:0000313" key="4">
    <source>
        <dbReference type="EMBL" id="AIC16417.1"/>
    </source>
</evidence>
<dbReference type="InterPro" id="IPR006029">
    <property type="entry name" value="Neurotrans-gated_channel_TM"/>
</dbReference>
<dbReference type="Proteomes" id="UP000027093">
    <property type="component" value="Chromosome"/>
</dbReference>
<feature type="transmembrane region" description="Helical" evidence="2">
    <location>
        <begin position="263"/>
        <end position="282"/>
    </location>
</feature>
<comment type="subcellular location">
    <subcellularLocation>
        <location evidence="1">Membrane</location>
        <topology evidence="1">Multi-pass membrane protein</topology>
    </subcellularLocation>
</comment>
<accession>A0A060HTK4</accession>
<keyword evidence="2" id="KW-0472">Membrane</keyword>
<dbReference type="PANTHER" id="PTHR18945">
    <property type="entry name" value="NEUROTRANSMITTER GATED ION CHANNEL"/>
    <property type="match status" value="1"/>
</dbReference>
<dbReference type="Gene3D" id="2.70.170.10">
    <property type="entry name" value="Neurotransmitter-gated ion-channel ligand-binding domain"/>
    <property type="match status" value="1"/>
</dbReference>
<evidence type="ECO:0000259" key="3">
    <source>
        <dbReference type="Pfam" id="PF02932"/>
    </source>
</evidence>
<protein>
    <recommendedName>
        <fullName evidence="3">Neurotransmitter-gated ion-channel transmembrane domain-containing protein</fullName>
    </recommendedName>
</protein>
<organism evidence="4 5">
    <name type="scientific">Nitrososphaera viennensis EN76</name>
    <dbReference type="NCBI Taxonomy" id="926571"/>
    <lineage>
        <taxon>Archaea</taxon>
        <taxon>Nitrososphaerota</taxon>
        <taxon>Nitrososphaeria</taxon>
        <taxon>Nitrososphaerales</taxon>
        <taxon>Nitrososphaeraceae</taxon>
        <taxon>Nitrososphaera</taxon>
    </lineage>
</organism>
<dbReference type="Gene3D" id="1.20.58.390">
    <property type="entry name" value="Neurotransmitter-gated ion-channel transmembrane domain"/>
    <property type="match status" value="1"/>
</dbReference>
<dbReference type="SUPFAM" id="SSF63712">
    <property type="entry name" value="Nicotinic receptor ligand binding domain-like"/>
    <property type="match status" value="1"/>
</dbReference>
<keyword evidence="2" id="KW-1133">Transmembrane helix</keyword>
<dbReference type="GO" id="GO:0005230">
    <property type="term" value="F:extracellular ligand-gated monoatomic ion channel activity"/>
    <property type="evidence" value="ECO:0007669"/>
    <property type="project" value="InterPro"/>
</dbReference>
<feature type="domain" description="Neurotransmitter-gated ion-channel transmembrane" evidence="3">
    <location>
        <begin position="204"/>
        <end position="302"/>
    </location>
</feature>
<dbReference type="AlphaFoldDB" id="A0A060HTK4"/>
<evidence type="ECO:0000256" key="1">
    <source>
        <dbReference type="ARBA" id="ARBA00004141"/>
    </source>
</evidence>
<dbReference type="HOGENOM" id="CLU_075232_0_0_2"/>
<name>A0A060HTK4_9ARCH</name>
<dbReference type="InterPro" id="IPR036734">
    <property type="entry name" value="Neur_chan_lig-bd_sf"/>
</dbReference>